<dbReference type="AlphaFoldDB" id="A0A9D4YRW0"/>
<accession>A0A9D4YRW0</accession>
<sequence length="103" mass="11417">MSSASGAHSPIPGPHATSAEYVASSWRFAGMKHVQLILEFLSGRNSWVLDIIPELRAKGDRLQEFLQAYQRLGADGPYMKLLHHPEAVTALRKPWPARGSCIH</sequence>
<organism evidence="1 2">
    <name type="scientific">Rhipicephalus sanguineus</name>
    <name type="common">Brown dog tick</name>
    <name type="synonym">Ixodes sanguineus</name>
    <dbReference type="NCBI Taxonomy" id="34632"/>
    <lineage>
        <taxon>Eukaryota</taxon>
        <taxon>Metazoa</taxon>
        <taxon>Ecdysozoa</taxon>
        <taxon>Arthropoda</taxon>
        <taxon>Chelicerata</taxon>
        <taxon>Arachnida</taxon>
        <taxon>Acari</taxon>
        <taxon>Parasitiformes</taxon>
        <taxon>Ixodida</taxon>
        <taxon>Ixodoidea</taxon>
        <taxon>Ixodidae</taxon>
        <taxon>Rhipicephalinae</taxon>
        <taxon>Rhipicephalus</taxon>
        <taxon>Rhipicephalus</taxon>
    </lineage>
</organism>
<comment type="caution">
    <text evidence="1">The sequence shown here is derived from an EMBL/GenBank/DDBJ whole genome shotgun (WGS) entry which is preliminary data.</text>
</comment>
<dbReference type="EMBL" id="JABSTV010000573">
    <property type="protein sequence ID" value="KAH7986130.1"/>
    <property type="molecule type" value="Genomic_DNA"/>
</dbReference>
<proteinExistence type="predicted"/>
<keyword evidence="2" id="KW-1185">Reference proteome</keyword>
<dbReference type="VEuPathDB" id="VectorBase:RSAN_027086"/>
<dbReference type="Proteomes" id="UP000821837">
    <property type="component" value="Unassembled WGS sequence"/>
</dbReference>
<protein>
    <submittedName>
        <fullName evidence="1">Uncharacterized protein</fullName>
    </submittedName>
</protein>
<evidence type="ECO:0000313" key="2">
    <source>
        <dbReference type="Proteomes" id="UP000821837"/>
    </source>
</evidence>
<evidence type="ECO:0000313" key="1">
    <source>
        <dbReference type="EMBL" id="KAH7986130.1"/>
    </source>
</evidence>
<name>A0A9D4YRW0_RHISA</name>
<reference evidence="1" key="2">
    <citation type="submission" date="2021-09" db="EMBL/GenBank/DDBJ databases">
        <authorList>
            <person name="Jia N."/>
            <person name="Wang J."/>
            <person name="Shi W."/>
            <person name="Du L."/>
            <person name="Sun Y."/>
            <person name="Zhan W."/>
            <person name="Jiang J."/>
            <person name="Wang Q."/>
            <person name="Zhang B."/>
            <person name="Ji P."/>
            <person name="Sakyi L.B."/>
            <person name="Cui X."/>
            <person name="Yuan T."/>
            <person name="Jiang B."/>
            <person name="Yang W."/>
            <person name="Lam T.T.-Y."/>
            <person name="Chang Q."/>
            <person name="Ding S."/>
            <person name="Wang X."/>
            <person name="Zhu J."/>
            <person name="Ruan X."/>
            <person name="Zhao L."/>
            <person name="Wei J."/>
            <person name="Que T."/>
            <person name="Du C."/>
            <person name="Cheng J."/>
            <person name="Dai P."/>
            <person name="Han X."/>
            <person name="Huang E."/>
            <person name="Gao Y."/>
            <person name="Liu J."/>
            <person name="Shao H."/>
            <person name="Ye R."/>
            <person name="Li L."/>
            <person name="Wei W."/>
            <person name="Wang X."/>
            <person name="Wang C."/>
            <person name="Huo Q."/>
            <person name="Li W."/>
            <person name="Guo W."/>
            <person name="Chen H."/>
            <person name="Chen S."/>
            <person name="Zhou L."/>
            <person name="Zhou L."/>
            <person name="Ni X."/>
            <person name="Tian J."/>
            <person name="Zhou Y."/>
            <person name="Sheng Y."/>
            <person name="Liu T."/>
            <person name="Pan Y."/>
            <person name="Xia L."/>
            <person name="Li J."/>
            <person name="Zhao F."/>
            <person name="Cao W."/>
        </authorList>
    </citation>
    <scope>NUCLEOTIDE SEQUENCE</scope>
    <source>
        <strain evidence="1">Rsan-2018</strain>
        <tissue evidence="1">Larvae</tissue>
    </source>
</reference>
<gene>
    <name evidence="1" type="ORF">HPB52_025190</name>
</gene>
<reference evidence="1" key="1">
    <citation type="journal article" date="2020" name="Cell">
        <title>Large-Scale Comparative Analyses of Tick Genomes Elucidate Their Genetic Diversity and Vector Capacities.</title>
        <authorList>
            <consortium name="Tick Genome and Microbiome Consortium (TIGMIC)"/>
            <person name="Jia N."/>
            <person name="Wang J."/>
            <person name="Shi W."/>
            <person name="Du L."/>
            <person name="Sun Y."/>
            <person name="Zhan W."/>
            <person name="Jiang J.F."/>
            <person name="Wang Q."/>
            <person name="Zhang B."/>
            <person name="Ji P."/>
            <person name="Bell-Sakyi L."/>
            <person name="Cui X.M."/>
            <person name="Yuan T.T."/>
            <person name="Jiang B.G."/>
            <person name="Yang W.F."/>
            <person name="Lam T.T."/>
            <person name="Chang Q.C."/>
            <person name="Ding S.J."/>
            <person name="Wang X.J."/>
            <person name="Zhu J.G."/>
            <person name="Ruan X.D."/>
            <person name="Zhao L."/>
            <person name="Wei J.T."/>
            <person name="Ye R.Z."/>
            <person name="Que T.C."/>
            <person name="Du C.H."/>
            <person name="Zhou Y.H."/>
            <person name="Cheng J.X."/>
            <person name="Dai P.F."/>
            <person name="Guo W.B."/>
            <person name="Han X.H."/>
            <person name="Huang E.J."/>
            <person name="Li L.F."/>
            <person name="Wei W."/>
            <person name="Gao Y.C."/>
            <person name="Liu J.Z."/>
            <person name="Shao H.Z."/>
            <person name="Wang X."/>
            <person name="Wang C.C."/>
            <person name="Yang T.C."/>
            <person name="Huo Q.B."/>
            <person name="Li W."/>
            <person name="Chen H.Y."/>
            <person name="Chen S.E."/>
            <person name="Zhou L.G."/>
            <person name="Ni X.B."/>
            <person name="Tian J.H."/>
            <person name="Sheng Y."/>
            <person name="Liu T."/>
            <person name="Pan Y.S."/>
            <person name="Xia L.Y."/>
            <person name="Li J."/>
            <person name="Zhao F."/>
            <person name="Cao W.C."/>
        </authorList>
    </citation>
    <scope>NUCLEOTIDE SEQUENCE</scope>
    <source>
        <strain evidence="1">Rsan-2018</strain>
    </source>
</reference>